<dbReference type="InterPro" id="IPR006528">
    <property type="entry name" value="Phage_head_morphogenesis_dom"/>
</dbReference>
<reference evidence="2" key="1">
    <citation type="journal article" date="2021" name="Proc. Natl. Acad. Sci. U.S.A.">
        <title>A Catalog of Tens of Thousands of Viruses from Human Metagenomes Reveals Hidden Associations with Chronic Diseases.</title>
        <authorList>
            <person name="Tisza M.J."/>
            <person name="Buck C.B."/>
        </authorList>
    </citation>
    <scope>NUCLEOTIDE SEQUENCE</scope>
    <source>
        <strain evidence="2">Ct5xZ3</strain>
    </source>
</reference>
<feature type="domain" description="Phage head morphogenesis" evidence="1">
    <location>
        <begin position="177"/>
        <end position="283"/>
    </location>
</feature>
<name>A0A8S5RRW3_9CAUD</name>
<organism evidence="2">
    <name type="scientific">Myoviridae sp. ct5xZ3</name>
    <dbReference type="NCBI Taxonomy" id="2827601"/>
    <lineage>
        <taxon>Viruses</taxon>
        <taxon>Duplodnaviria</taxon>
        <taxon>Heunggongvirae</taxon>
        <taxon>Uroviricota</taxon>
        <taxon>Caudoviricetes</taxon>
    </lineage>
</organism>
<evidence type="ECO:0000259" key="1">
    <source>
        <dbReference type="Pfam" id="PF04233"/>
    </source>
</evidence>
<sequence>MEQKYINEELRAKTEKKFYGHNVLFSKYTPQIPASAEREYQRLANAYMKILKEELEAELPALKEVYKVERDAEVAENRRNDSMVDFFLAVRRLFSRIKNRVMVRVLSFGLERKLQQVALYSRRMTTNEFARACKATLGIDIRKDYYLGSFYEKQLEAWASDNVDLIKTIPHDTLDRMEQLVLDGYTSGRTTTAMAKDIQNAYGVSRRKALLLARDQTAKLNGEIQRAQQLDAGITQYIWETSGDERVRRSHAALQGKIFSWNDPPTTEDGRRCHPGEDYNCRCIGRPVFNKNTLNIPVDESDVTVTIK</sequence>
<evidence type="ECO:0000313" key="2">
    <source>
        <dbReference type="EMBL" id="DAE92082.1"/>
    </source>
</evidence>
<dbReference type="EMBL" id="BK057794">
    <property type="protein sequence ID" value="DAE92082.1"/>
    <property type="molecule type" value="Genomic_DNA"/>
</dbReference>
<dbReference type="NCBIfam" id="TIGR01641">
    <property type="entry name" value="phageSPP1_gp7"/>
    <property type="match status" value="1"/>
</dbReference>
<dbReference type="Pfam" id="PF04233">
    <property type="entry name" value="Phage_Mu_F"/>
    <property type="match status" value="1"/>
</dbReference>
<accession>A0A8S5RRW3</accession>
<proteinExistence type="predicted"/>
<protein>
    <submittedName>
        <fullName evidence="2">Minor capsid component</fullName>
    </submittedName>
</protein>